<dbReference type="AlphaFoldDB" id="A0A7W4VPA8"/>
<accession>A0A7W4VPA8</accession>
<dbReference type="RefSeq" id="WP_183452319.1">
    <property type="nucleotide sequence ID" value="NZ_JACHWB010000004.1"/>
</dbReference>
<proteinExistence type="predicted"/>
<evidence type="ECO:0000313" key="3">
    <source>
        <dbReference type="Proteomes" id="UP000532010"/>
    </source>
</evidence>
<dbReference type="PRINTS" id="PR00412">
    <property type="entry name" value="EPOXHYDRLASE"/>
</dbReference>
<dbReference type="EMBL" id="JACHWB010000004">
    <property type="protein sequence ID" value="MBB3020387.1"/>
    <property type="molecule type" value="Genomic_DNA"/>
</dbReference>
<feature type="domain" description="AB hydrolase-1" evidence="1">
    <location>
        <begin position="4"/>
        <end position="233"/>
    </location>
</feature>
<dbReference type="Gene3D" id="3.40.50.1820">
    <property type="entry name" value="alpha/beta hydrolase"/>
    <property type="match status" value="1"/>
</dbReference>
<comment type="caution">
    <text evidence="2">The sequence shown here is derived from an EMBL/GenBank/DDBJ whole genome shotgun (WGS) entry which is preliminary data.</text>
</comment>
<protein>
    <submittedName>
        <fullName evidence="2">Pimeloyl-ACP methyl ester carboxylesterase</fullName>
    </submittedName>
</protein>
<dbReference type="PANTHER" id="PTHR10992">
    <property type="entry name" value="METHYLESTERASE FAMILY MEMBER"/>
    <property type="match status" value="1"/>
</dbReference>
<dbReference type="GO" id="GO:0009696">
    <property type="term" value="P:salicylic acid metabolic process"/>
    <property type="evidence" value="ECO:0007669"/>
    <property type="project" value="TreeGrafter"/>
</dbReference>
<dbReference type="InterPro" id="IPR029058">
    <property type="entry name" value="AB_hydrolase_fold"/>
</dbReference>
<dbReference type="Proteomes" id="UP000532010">
    <property type="component" value="Unassembled WGS sequence"/>
</dbReference>
<organism evidence="2 3">
    <name type="scientific">Microvirga lupini</name>
    <dbReference type="NCBI Taxonomy" id="420324"/>
    <lineage>
        <taxon>Bacteria</taxon>
        <taxon>Pseudomonadati</taxon>
        <taxon>Pseudomonadota</taxon>
        <taxon>Alphaproteobacteria</taxon>
        <taxon>Hyphomicrobiales</taxon>
        <taxon>Methylobacteriaceae</taxon>
        <taxon>Microvirga</taxon>
    </lineage>
</organism>
<dbReference type="InterPro" id="IPR045889">
    <property type="entry name" value="MES/HNL"/>
</dbReference>
<dbReference type="GO" id="GO:0080030">
    <property type="term" value="F:methyl indole-3-acetate esterase activity"/>
    <property type="evidence" value="ECO:0007669"/>
    <property type="project" value="TreeGrafter"/>
</dbReference>
<evidence type="ECO:0000313" key="2">
    <source>
        <dbReference type="EMBL" id="MBB3020387.1"/>
    </source>
</evidence>
<dbReference type="PANTHER" id="PTHR10992:SF1032">
    <property type="entry name" value="METHYLESTERASE 17"/>
    <property type="match status" value="1"/>
</dbReference>
<keyword evidence="3" id="KW-1185">Reference proteome</keyword>
<reference evidence="2 3" key="1">
    <citation type="submission" date="2020-08" db="EMBL/GenBank/DDBJ databases">
        <title>The Agave Microbiome: Exploring the role of microbial communities in plant adaptations to desert environments.</title>
        <authorList>
            <person name="Partida-Martinez L.P."/>
        </authorList>
    </citation>
    <scope>NUCLEOTIDE SEQUENCE [LARGE SCALE GENOMIC DNA]</scope>
    <source>
        <strain evidence="2 3">AT3.9</strain>
    </source>
</reference>
<sequence length="262" mass="28636">MSTFVLVHGAWHGAWCWERVVPLLESHGHRVIAPDLPGMGQDRTPFANVTLEGWARFVADLARQQEEPIILVGHSRAGIVVSQAAEYVPDRIQTLVYLAAFLVPDGCTLLDTMRRIPPRPESKDSLVFAPDGATSTIAPDAVKRVFYNTTPNEWVARAAALSGPEPMVSFTTPLQVTDERYGSVDRVYIECTQDRAIAPQLQSMMVADMPCREVVTMDTDHSPFYSAPDLLAAHLLAIAANRPLVNHAGSAGDDDLSHLGAR</sequence>
<dbReference type="PRINTS" id="PR00111">
    <property type="entry name" value="ABHYDROLASE"/>
</dbReference>
<evidence type="ECO:0000259" key="1">
    <source>
        <dbReference type="Pfam" id="PF12697"/>
    </source>
</evidence>
<name>A0A7W4VPA8_9HYPH</name>
<dbReference type="GO" id="GO:0080031">
    <property type="term" value="F:methyl salicylate esterase activity"/>
    <property type="evidence" value="ECO:0007669"/>
    <property type="project" value="TreeGrafter"/>
</dbReference>
<dbReference type="InterPro" id="IPR000639">
    <property type="entry name" value="Epox_hydrolase-like"/>
</dbReference>
<gene>
    <name evidence="2" type="ORF">FHR70_003468</name>
</gene>
<dbReference type="Pfam" id="PF12697">
    <property type="entry name" value="Abhydrolase_6"/>
    <property type="match status" value="1"/>
</dbReference>
<dbReference type="InterPro" id="IPR000073">
    <property type="entry name" value="AB_hydrolase_1"/>
</dbReference>
<dbReference type="SUPFAM" id="SSF53474">
    <property type="entry name" value="alpha/beta-Hydrolases"/>
    <property type="match status" value="1"/>
</dbReference>
<dbReference type="GO" id="GO:0009694">
    <property type="term" value="P:jasmonic acid metabolic process"/>
    <property type="evidence" value="ECO:0007669"/>
    <property type="project" value="TreeGrafter"/>
</dbReference>
<dbReference type="GO" id="GO:0080032">
    <property type="term" value="F:methyl jasmonate esterase activity"/>
    <property type="evidence" value="ECO:0007669"/>
    <property type="project" value="TreeGrafter"/>
</dbReference>